<evidence type="ECO:0000256" key="2">
    <source>
        <dbReference type="ARBA" id="ARBA00010323"/>
    </source>
</evidence>
<organism evidence="11 12">
    <name type="scientific">Ligilactobacillus salivarius</name>
    <dbReference type="NCBI Taxonomy" id="1624"/>
    <lineage>
        <taxon>Bacteria</taxon>
        <taxon>Bacillati</taxon>
        <taxon>Bacillota</taxon>
        <taxon>Bacilli</taxon>
        <taxon>Lactobacillales</taxon>
        <taxon>Lactobacillaceae</taxon>
        <taxon>Ligilactobacillus</taxon>
    </lineage>
</organism>
<feature type="transmembrane region" description="Helical" evidence="10">
    <location>
        <begin position="12"/>
        <end position="30"/>
    </location>
</feature>
<feature type="transmembrane region" description="Helical" evidence="10">
    <location>
        <begin position="372"/>
        <end position="392"/>
    </location>
</feature>
<reference evidence="11 12" key="1">
    <citation type="journal article" date="2014" name="BMC Genomics">
        <title>Unusual genome complexity in Lactobacillus salivarius JCM1046.</title>
        <authorList>
            <person name="Raftis E.J."/>
            <person name="Forde B.M."/>
            <person name="Claesson M.J."/>
            <person name="O'Toole P.W."/>
        </authorList>
    </citation>
    <scope>NUCLEOTIDE SEQUENCE [LARGE SCALE GENOMIC DNA]</scope>
    <source>
        <strain evidence="11 12">JCM1046</strain>
    </source>
</reference>
<protein>
    <recommendedName>
        <fullName evidence="9">Teichoic acid D-alanyltransferase</fullName>
        <ecNumber evidence="9">2.3.1.-</ecNumber>
    </recommendedName>
</protein>
<sequence>MLNLQPYQNPTYFGYLAVALLPIMIGILYGRRFRWYETLVTLAFLVLTFGGDKWWQGLMLICYIIYEMILTFGYFNYRKKKNSGVIFVLAVILSILPLVIVKITPAIDAGKESVIGFLGISYLTFKTVGMIMEIRDGIIKELGLWETLHFLLFFPTISSGPIDRFRRFKKDYDAVPERDKYLSLLEKGVHYIFLGFLYKFLLAYFWGSYLLPIVRIHALGHGGISWWLVAYTYVYSMDLFFDFAGYSLFAVGTSYIMGYETPMNFNQPFKSKNIKDFWNRWHMTLSFWFRDYIYMRLVFFMMKNKLVKSRIAMANIGYLTLFLIMGFWHGVTWYYIVYGIFHACAIIINDAWLRFKKKHRKSIPSNKFTEYFAMFLTFNVVCFSFLIFSGFLNELFFMNK</sequence>
<dbReference type="EC" id="2.3.1.-" evidence="9"/>
<comment type="function">
    <text evidence="9">O-acyltransferase that catalyzes D-alanylation of both teichoic acid and lipoteichoic acid (LTA). D-alanylation of LTA plays an important role in modulating the properties of the cell wall in Gram-positive bacteria, influencing the net charge of the cell wall. Catalyzes D-alanylation from DltC carrier protein.</text>
</comment>
<dbReference type="Proteomes" id="UP000029488">
    <property type="component" value="Chromosome"/>
</dbReference>
<dbReference type="InterPro" id="IPR024024">
    <property type="entry name" value="DltB"/>
</dbReference>
<dbReference type="PANTHER" id="PTHR13285">
    <property type="entry name" value="ACYLTRANSFERASE"/>
    <property type="match status" value="1"/>
</dbReference>
<feature type="transmembrane region" description="Helical" evidence="10">
    <location>
        <begin position="57"/>
        <end position="77"/>
    </location>
</feature>
<keyword evidence="5 10" id="KW-0812">Transmembrane</keyword>
<evidence type="ECO:0000256" key="1">
    <source>
        <dbReference type="ARBA" id="ARBA00004651"/>
    </source>
</evidence>
<dbReference type="UniPathway" id="UPA00556"/>
<dbReference type="PIRSF" id="PIRSF500216">
    <property type="entry name" value="DltB"/>
    <property type="match status" value="1"/>
</dbReference>
<dbReference type="InterPro" id="IPR024194">
    <property type="entry name" value="Ac/AlaTfrase_AlgI/DltB"/>
</dbReference>
<evidence type="ECO:0000256" key="8">
    <source>
        <dbReference type="ARBA" id="ARBA00023315"/>
    </source>
</evidence>
<accession>A0A089RVH3</accession>
<dbReference type="InterPro" id="IPR051085">
    <property type="entry name" value="MB_O-acyltransferase"/>
</dbReference>
<feature type="transmembrane region" description="Helical" evidence="10">
    <location>
        <begin position="84"/>
        <end position="107"/>
    </location>
</feature>
<feature type="transmembrane region" description="Helical" evidence="10">
    <location>
        <begin position="334"/>
        <end position="352"/>
    </location>
</feature>
<feature type="transmembrane region" description="Helical" evidence="10">
    <location>
        <begin position="311"/>
        <end position="328"/>
    </location>
</feature>
<dbReference type="GO" id="GO:0005886">
    <property type="term" value="C:plasma membrane"/>
    <property type="evidence" value="ECO:0007669"/>
    <property type="project" value="UniProtKB-SubCell"/>
</dbReference>
<name>A0A089RVH3_9LACO</name>
<dbReference type="PIRSF" id="PIRSF016636">
    <property type="entry name" value="AlgI_DltB"/>
    <property type="match status" value="1"/>
</dbReference>
<keyword evidence="6 10" id="KW-1133">Transmembrane helix</keyword>
<dbReference type="EMBL" id="CP007646">
    <property type="protein sequence ID" value="AIR10592.1"/>
    <property type="molecule type" value="Genomic_DNA"/>
</dbReference>
<evidence type="ECO:0000256" key="6">
    <source>
        <dbReference type="ARBA" id="ARBA00022989"/>
    </source>
</evidence>
<dbReference type="AlphaFoldDB" id="A0A089RVH3"/>
<evidence type="ECO:0000256" key="3">
    <source>
        <dbReference type="ARBA" id="ARBA00022475"/>
    </source>
</evidence>
<dbReference type="InterPro" id="IPR004299">
    <property type="entry name" value="MBOAT_fam"/>
</dbReference>
<dbReference type="PANTHER" id="PTHR13285:SF23">
    <property type="entry name" value="TEICHOIC ACID D-ALANYLTRANSFERASE"/>
    <property type="match status" value="1"/>
</dbReference>
<evidence type="ECO:0000313" key="12">
    <source>
        <dbReference type="Proteomes" id="UP000029488"/>
    </source>
</evidence>
<feature type="transmembrane region" description="Helical" evidence="10">
    <location>
        <begin position="239"/>
        <end position="258"/>
    </location>
</feature>
<dbReference type="RefSeq" id="WP_034983165.1">
    <property type="nucleotide sequence ID" value="NZ_CP007646.1"/>
</dbReference>
<evidence type="ECO:0000256" key="4">
    <source>
        <dbReference type="ARBA" id="ARBA00022679"/>
    </source>
</evidence>
<gene>
    <name evidence="11" type="primary">dltB</name>
    <name evidence="11" type="ORF">LSJ_0911c</name>
</gene>
<comment type="subcellular location">
    <subcellularLocation>
        <location evidence="1">Cell membrane</location>
        <topology evidence="1">Multi-pass membrane protein</topology>
    </subcellularLocation>
</comment>
<comment type="similarity">
    <text evidence="2 9">Belongs to the membrane-bound acyltransferase family.</text>
</comment>
<evidence type="ECO:0000256" key="9">
    <source>
        <dbReference type="PIRNR" id="PIRNR016636"/>
    </source>
</evidence>
<proteinExistence type="inferred from homology"/>
<dbReference type="GO" id="GO:0070395">
    <property type="term" value="P:lipoteichoic acid biosynthetic process"/>
    <property type="evidence" value="ECO:0007669"/>
    <property type="project" value="UniProtKB-UniRule"/>
</dbReference>
<dbReference type="KEGG" id="lsj:LSJ_0911c"/>
<keyword evidence="4 9" id="KW-0808">Transferase</keyword>
<keyword evidence="8 9" id="KW-0012">Acyltransferase</keyword>
<comment type="pathway">
    <text evidence="9">Cell wall biogenesis; lipoteichoic acid biosynthesis.</text>
</comment>
<feature type="transmembrane region" description="Helical" evidence="10">
    <location>
        <begin position="188"/>
        <end position="207"/>
    </location>
</feature>
<dbReference type="GO" id="GO:0016746">
    <property type="term" value="F:acyltransferase activity"/>
    <property type="evidence" value="ECO:0007669"/>
    <property type="project" value="UniProtKB-KW"/>
</dbReference>
<evidence type="ECO:0000256" key="7">
    <source>
        <dbReference type="ARBA" id="ARBA00023136"/>
    </source>
</evidence>
<evidence type="ECO:0000256" key="10">
    <source>
        <dbReference type="SAM" id="Phobius"/>
    </source>
</evidence>
<keyword evidence="3 9" id="KW-1003">Cell membrane</keyword>
<evidence type="ECO:0000256" key="5">
    <source>
        <dbReference type="ARBA" id="ARBA00022692"/>
    </source>
</evidence>
<dbReference type="Pfam" id="PF03062">
    <property type="entry name" value="MBOAT"/>
    <property type="match status" value="1"/>
</dbReference>
<dbReference type="NCBIfam" id="TIGR04091">
    <property type="entry name" value="LTA_dltB"/>
    <property type="match status" value="1"/>
</dbReference>
<evidence type="ECO:0000313" key="11">
    <source>
        <dbReference type="EMBL" id="AIR10592.1"/>
    </source>
</evidence>
<keyword evidence="7 9" id="KW-0472">Membrane</keyword>
<feature type="transmembrane region" description="Helical" evidence="10">
    <location>
        <begin position="213"/>
        <end position="234"/>
    </location>
</feature>